<reference evidence="3" key="2">
    <citation type="submission" date="2023-05" db="EMBL/GenBank/DDBJ databases">
        <authorList>
            <consortium name="Lawrence Berkeley National Laboratory"/>
            <person name="Steindorff A."/>
            <person name="Hensen N."/>
            <person name="Bonometti L."/>
            <person name="Westerberg I."/>
            <person name="Brannstrom I.O."/>
            <person name="Guillou S."/>
            <person name="Cros-Aarteil S."/>
            <person name="Calhoun S."/>
            <person name="Haridas S."/>
            <person name="Kuo A."/>
            <person name="Mondo S."/>
            <person name="Pangilinan J."/>
            <person name="Riley R."/>
            <person name="Labutti K."/>
            <person name="Andreopoulos B."/>
            <person name="Lipzen A."/>
            <person name="Chen C."/>
            <person name="Yanf M."/>
            <person name="Daum C."/>
            <person name="Ng V."/>
            <person name="Clum A."/>
            <person name="Ohm R."/>
            <person name="Martin F."/>
            <person name="Silar P."/>
            <person name="Natvig D."/>
            <person name="Lalanne C."/>
            <person name="Gautier V."/>
            <person name="Ament-Velasquez S.L."/>
            <person name="Kruys A."/>
            <person name="Hutchinson M.I."/>
            <person name="Powell A.J."/>
            <person name="Barry K."/>
            <person name="Miller A.N."/>
            <person name="Grigoriev I.V."/>
            <person name="Debuchy R."/>
            <person name="Gladieux P."/>
            <person name="Thoren M.H."/>
            <person name="Johannesson H."/>
        </authorList>
    </citation>
    <scope>NUCLEOTIDE SEQUENCE</scope>
    <source>
        <strain evidence="3">CBS 538.74</strain>
    </source>
</reference>
<gene>
    <name evidence="3" type="ORF">C8A00DRAFT_11494</name>
</gene>
<protein>
    <recommendedName>
        <fullName evidence="2">2EXR domain-containing protein</fullName>
    </recommendedName>
</protein>
<name>A0AAN6VTT2_9PEZI</name>
<dbReference type="Proteomes" id="UP001302745">
    <property type="component" value="Unassembled WGS sequence"/>
</dbReference>
<dbReference type="EMBL" id="MU856847">
    <property type="protein sequence ID" value="KAK4157668.1"/>
    <property type="molecule type" value="Genomic_DNA"/>
</dbReference>
<keyword evidence="4" id="KW-1185">Reference proteome</keyword>
<evidence type="ECO:0000259" key="2">
    <source>
        <dbReference type="Pfam" id="PF20150"/>
    </source>
</evidence>
<accession>A0AAN6VTT2</accession>
<sequence>MDITRVEETPRPGDDQGVALFHHFPLLPTELQIQIWQAAASTPRVVQMELDTAYLRSTRFTQHGQPNPNTAGDKVPPLLHANHQSRQICLAIYKNRFQIGGCNGLWETYMLADHDILALNQPGLLELATSRELNDNALRRPHTLARPERDAWRAALQAASSFPRPPDLDVFRSILTPGIKQLLESYMQPPSIPNFRGDLGSIKRLLVHKSYVEECWPGLYRDPALLANLDRAFPVVAGYTYNDQHASYAPLLAEAGVADLPERYRCRPLYCPGHVDMCDRKRPAVAVARAPLNQGQWFGSLVPLAVHLPGAADYRVFGRHDVVMWCFSQPRYHGEPLPDSADEAERAYEAYAGYLQLHVRGVPWQMVAIYDRHDLPFMGCKWLRGGDDDHDESGGEPPPSSSSHPSTLGCWVCENPPRGPI</sequence>
<dbReference type="PANTHER" id="PTHR35910">
    <property type="entry name" value="2EXR DOMAIN-CONTAINING PROTEIN"/>
    <property type="match status" value="1"/>
</dbReference>
<dbReference type="AlphaFoldDB" id="A0AAN6VTT2"/>
<evidence type="ECO:0000256" key="1">
    <source>
        <dbReference type="SAM" id="MobiDB-lite"/>
    </source>
</evidence>
<dbReference type="PANTHER" id="PTHR35910:SF1">
    <property type="entry name" value="2EXR DOMAIN-CONTAINING PROTEIN"/>
    <property type="match status" value="1"/>
</dbReference>
<dbReference type="Pfam" id="PF20150">
    <property type="entry name" value="2EXR"/>
    <property type="match status" value="1"/>
</dbReference>
<proteinExistence type="predicted"/>
<reference evidence="3" key="1">
    <citation type="journal article" date="2023" name="Mol. Phylogenet. Evol.">
        <title>Genome-scale phylogeny and comparative genomics of the fungal order Sordariales.</title>
        <authorList>
            <person name="Hensen N."/>
            <person name="Bonometti L."/>
            <person name="Westerberg I."/>
            <person name="Brannstrom I.O."/>
            <person name="Guillou S."/>
            <person name="Cros-Aarteil S."/>
            <person name="Calhoun S."/>
            <person name="Haridas S."/>
            <person name="Kuo A."/>
            <person name="Mondo S."/>
            <person name="Pangilinan J."/>
            <person name="Riley R."/>
            <person name="LaButti K."/>
            <person name="Andreopoulos B."/>
            <person name="Lipzen A."/>
            <person name="Chen C."/>
            <person name="Yan M."/>
            <person name="Daum C."/>
            <person name="Ng V."/>
            <person name="Clum A."/>
            <person name="Steindorff A."/>
            <person name="Ohm R.A."/>
            <person name="Martin F."/>
            <person name="Silar P."/>
            <person name="Natvig D.O."/>
            <person name="Lalanne C."/>
            <person name="Gautier V."/>
            <person name="Ament-Velasquez S.L."/>
            <person name="Kruys A."/>
            <person name="Hutchinson M.I."/>
            <person name="Powell A.J."/>
            <person name="Barry K."/>
            <person name="Miller A.N."/>
            <person name="Grigoriev I.V."/>
            <person name="Debuchy R."/>
            <person name="Gladieux P."/>
            <person name="Hiltunen Thoren M."/>
            <person name="Johannesson H."/>
        </authorList>
    </citation>
    <scope>NUCLEOTIDE SEQUENCE</scope>
    <source>
        <strain evidence="3">CBS 538.74</strain>
    </source>
</reference>
<organism evidence="3 4">
    <name type="scientific">Chaetomidium leptoderma</name>
    <dbReference type="NCBI Taxonomy" id="669021"/>
    <lineage>
        <taxon>Eukaryota</taxon>
        <taxon>Fungi</taxon>
        <taxon>Dikarya</taxon>
        <taxon>Ascomycota</taxon>
        <taxon>Pezizomycotina</taxon>
        <taxon>Sordariomycetes</taxon>
        <taxon>Sordariomycetidae</taxon>
        <taxon>Sordariales</taxon>
        <taxon>Chaetomiaceae</taxon>
        <taxon>Chaetomidium</taxon>
    </lineage>
</organism>
<feature type="domain" description="2EXR" evidence="2">
    <location>
        <begin position="21"/>
        <end position="117"/>
    </location>
</feature>
<comment type="caution">
    <text evidence="3">The sequence shown here is derived from an EMBL/GenBank/DDBJ whole genome shotgun (WGS) entry which is preliminary data.</text>
</comment>
<evidence type="ECO:0000313" key="4">
    <source>
        <dbReference type="Proteomes" id="UP001302745"/>
    </source>
</evidence>
<evidence type="ECO:0000313" key="3">
    <source>
        <dbReference type="EMBL" id="KAK4157668.1"/>
    </source>
</evidence>
<dbReference type="InterPro" id="IPR045518">
    <property type="entry name" value="2EXR"/>
</dbReference>
<feature type="region of interest" description="Disordered" evidence="1">
    <location>
        <begin position="388"/>
        <end position="409"/>
    </location>
</feature>